<dbReference type="AlphaFoldDB" id="A0AAD5S750"/>
<evidence type="ECO:0000313" key="2">
    <source>
        <dbReference type="EMBL" id="KAJ3048179.1"/>
    </source>
</evidence>
<reference evidence="2" key="1">
    <citation type="submission" date="2020-05" db="EMBL/GenBank/DDBJ databases">
        <title>Phylogenomic resolution of chytrid fungi.</title>
        <authorList>
            <person name="Stajich J.E."/>
            <person name="Amses K."/>
            <person name="Simmons R."/>
            <person name="Seto K."/>
            <person name="Myers J."/>
            <person name="Bonds A."/>
            <person name="Quandt C.A."/>
            <person name="Barry K."/>
            <person name="Liu P."/>
            <person name="Grigoriev I."/>
            <person name="Longcore J.E."/>
            <person name="James T.Y."/>
        </authorList>
    </citation>
    <scope>NUCLEOTIDE SEQUENCE</scope>
    <source>
        <strain evidence="2">JEL0318</strain>
    </source>
</reference>
<dbReference type="PROSITE" id="PS51886">
    <property type="entry name" value="TLDC"/>
    <property type="match status" value="1"/>
</dbReference>
<organism evidence="2 3">
    <name type="scientific">Rhizophlyctis rosea</name>
    <dbReference type="NCBI Taxonomy" id="64517"/>
    <lineage>
        <taxon>Eukaryota</taxon>
        <taxon>Fungi</taxon>
        <taxon>Fungi incertae sedis</taxon>
        <taxon>Chytridiomycota</taxon>
        <taxon>Chytridiomycota incertae sedis</taxon>
        <taxon>Chytridiomycetes</taxon>
        <taxon>Rhizophlyctidales</taxon>
        <taxon>Rhizophlyctidaceae</taxon>
        <taxon>Rhizophlyctis</taxon>
    </lineage>
</organism>
<name>A0AAD5S750_9FUNG</name>
<proteinExistence type="predicted"/>
<feature type="domain" description="TLDc" evidence="1">
    <location>
        <begin position="198"/>
        <end position="381"/>
    </location>
</feature>
<evidence type="ECO:0000259" key="1">
    <source>
        <dbReference type="PROSITE" id="PS51886"/>
    </source>
</evidence>
<dbReference type="InterPro" id="IPR006571">
    <property type="entry name" value="TLDc_dom"/>
</dbReference>
<dbReference type="Pfam" id="PF07534">
    <property type="entry name" value="TLD"/>
    <property type="match status" value="1"/>
</dbReference>
<dbReference type="PANTHER" id="PTHR23354:SF108">
    <property type="entry name" value="RE10231P"/>
    <property type="match status" value="1"/>
</dbReference>
<dbReference type="Proteomes" id="UP001212841">
    <property type="component" value="Unassembled WGS sequence"/>
</dbReference>
<protein>
    <recommendedName>
        <fullName evidence="1">TLDc domain-containing protein</fullName>
    </recommendedName>
</protein>
<evidence type="ECO:0000313" key="3">
    <source>
        <dbReference type="Proteomes" id="UP001212841"/>
    </source>
</evidence>
<dbReference type="EMBL" id="JADGJD010000833">
    <property type="protein sequence ID" value="KAJ3048179.1"/>
    <property type="molecule type" value="Genomic_DNA"/>
</dbReference>
<keyword evidence="3" id="KW-1185">Reference proteome</keyword>
<accession>A0AAD5S750</accession>
<dbReference type="SMART" id="SM00584">
    <property type="entry name" value="TLDc"/>
    <property type="match status" value="1"/>
</dbReference>
<sequence>MKQSYIGTSPYLSGHLFTAMCANSPTPNTLTHQSLTESLSFLCHNEKPTLPFLERLFTHFDTSHTGLSASDLTTLLQDLLQLTKKDLSILTPSLPKEDPTPYARNLCLQACRHIHALKSQSHVLLTTPPDSSLPDRLAPADLADWALRNIPNLFLPVQTLLSRRFLEPDVVSADTGAEAESTSPEAVSPLPVIHGETSILTDSLATLLSWSLPVWRPADPKMETGKQLKWEMLYSAERDGFSINRFEQNTLKYPGPTFLLIMGSTSGTSPQQIIVGAYLSSPWKKSRQFWGDQSFQILHLLPNFEVYPPSGQSDNVAYLSGEKSVVGFGGEVGKFWLSTDLRTGTYKNDPLASKPAYQPSATRGEFEITFDVDNVEVFGLGGEQALASQKRAWKFEAQDASRRAEINLAGGKEVAQQLLAMAVESYSVPPPNDRRNDE</sequence>
<dbReference type="PANTHER" id="PTHR23354">
    <property type="entry name" value="NUCLEOLAR PROTEIN 7/ESTROGEN RECEPTOR COACTIVATOR-RELATED"/>
    <property type="match status" value="1"/>
</dbReference>
<gene>
    <name evidence="2" type="ORF">HK097_010801</name>
</gene>
<comment type="caution">
    <text evidence="2">The sequence shown here is derived from an EMBL/GenBank/DDBJ whole genome shotgun (WGS) entry which is preliminary data.</text>
</comment>